<evidence type="ECO:0000256" key="1">
    <source>
        <dbReference type="SAM" id="Phobius"/>
    </source>
</evidence>
<gene>
    <name evidence="2" type="ORF">ENL71_05525</name>
</gene>
<feature type="transmembrane region" description="Helical" evidence="1">
    <location>
        <begin position="24"/>
        <end position="45"/>
    </location>
</feature>
<reference evidence="2" key="1">
    <citation type="journal article" date="2020" name="mSystems">
        <title>Genome- and Community-Level Interaction Insights into Carbon Utilization and Element Cycling Functions of Hydrothermarchaeota in Hydrothermal Sediment.</title>
        <authorList>
            <person name="Zhou Z."/>
            <person name="Liu Y."/>
            <person name="Xu W."/>
            <person name="Pan J."/>
            <person name="Luo Z.H."/>
            <person name="Li M."/>
        </authorList>
    </citation>
    <scope>NUCLEOTIDE SEQUENCE [LARGE SCALE GENOMIC DNA]</scope>
    <source>
        <strain evidence="2">SpSt-102</strain>
    </source>
</reference>
<dbReference type="EMBL" id="DRUZ01000070">
    <property type="protein sequence ID" value="HHS01970.1"/>
    <property type="molecule type" value="Genomic_DNA"/>
</dbReference>
<protein>
    <submittedName>
        <fullName evidence="2">Uncharacterized protein</fullName>
    </submittedName>
</protein>
<name>A0A7C5V1N8_9FIRM</name>
<accession>A0A7C5V1N8</accession>
<keyword evidence="1" id="KW-1133">Transmembrane helix</keyword>
<sequence>MLKMFAKLHTNLVKLKKNTRGEGLLAFLGLIVIIIVILGIIYAIATNQFQNIINRVFQTISSWFGG</sequence>
<dbReference type="AlphaFoldDB" id="A0A7C5V1N8"/>
<keyword evidence="1" id="KW-0812">Transmembrane</keyword>
<organism evidence="2">
    <name type="scientific">Caldicellulosiruptor owensensis</name>
    <dbReference type="NCBI Taxonomy" id="55205"/>
    <lineage>
        <taxon>Bacteria</taxon>
        <taxon>Bacillati</taxon>
        <taxon>Bacillota</taxon>
        <taxon>Bacillota incertae sedis</taxon>
        <taxon>Caldicellulosiruptorales</taxon>
        <taxon>Caldicellulosiruptoraceae</taxon>
        <taxon>Caldicellulosiruptor</taxon>
    </lineage>
</organism>
<keyword evidence="1" id="KW-0472">Membrane</keyword>
<evidence type="ECO:0000313" key="2">
    <source>
        <dbReference type="EMBL" id="HHS01970.1"/>
    </source>
</evidence>
<proteinExistence type="predicted"/>
<comment type="caution">
    <text evidence="2">The sequence shown here is derived from an EMBL/GenBank/DDBJ whole genome shotgun (WGS) entry which is preliminary data.</text>
</comment>